<dbReference type="AlphaFoldDB" id="A0A0P0VS74"/>
<feature type="non-terminal residue" evidence="2">
    <location>
        <position position="173"/>
    </location>
</feature>
<name>A0A0P0VS74_ORYSJ</name>
<reference evidence="3" key="1">
    <citation type="journal article" date="2005" name="Nature">
        <title>The map-based sequence of the rice genome.</title>
        <authorList>
            <consortium name="International rice genome sequencing project (IRGSP)"/>
            <person name="Matsumoto T."/>
            <person name="Wu J."/>
            <person name="Kanamori H."/>
            <person name="Katayose Y."/>
            <person name="Fujisawa M."/>
            <person name="Namiki N."/>
            <person name="Mizuno H."/>
            <person name="Yamamoto K."/>
            <person name="Antonio B.A."/>
            <person name="Baba T."/>
            <person name="Sakata K."/>
            <person name="Nagamura Y."/>
            <person name="Aoki H."/>
            <person name="Arikawa K."/>
            <person name="Arita K."/>
            <person name="Bito T."/>
            <person name="Chiden Y."/>
            <person name="Fujitsuka N."/>
            <person name="Fukunaka R."/>
            <person name="Hamada M."/>
            <person name="Harada C."/>
            <person name="Hayashi A."/>
            <person name="Hijishita S."/>
            <person name="Honda M."/>
            <person name="Hosokawa S."/>
            <person name="Ichikawa Y."/>
            <person name="Idonuma A."/>
            <person name="Iijima M."/>
            <person name="Ikeda M."/>
            <person name="Ikeno M."/>
            <person name="Ito K."/>
            <person name="Ito S."/>
            <person name="Ito T."/>
            <person name="Ito Y."/>
            <person name="Ito Y."/>
            <person name="Iwabuchi A."/>
            <person name="Kamiya K."/>
            <person name="Karasawa W."/>
            <person name="Kurita K."/>
            <person name="Katagiri S."/>
            <person name="Kikuta A."/>
            <person name="Kobayashi H."/>
            <person name="Kobayashi N."/>
            <person name="Machita K."/>
            <person name="Maehara T."/>
            <person name="Masukawa M."/>
            <person name="Mizubayashi T."/>
            <person name="Mukai Y."/>
            <person name="Nagasaki H."/>
            <person name="Nagata Y."/>
            <person name="Naito S."/>
            <person name="Nakashima M."/>
            <person name="Nakama Y."/>
            <person name="Nakamichi Y."/>
            <person name="Nakamura M."/>
            <person name="Meguro A."/>
            <person name="Negishi M."/>
            <person name="Ohta I."/>
            <person name="Ohta T."/>
            <person name="Okamoto M."/>
            <person name="Ono N."/>
            <person name="Saji S."/>
            <person name="Sakaguchi M."/>
            <person name="Sakai K."/>
            <person name="Shibata M."/>
            <person name="Shimokawa T."/>
            <person name="Song J."/>
            <person name="Takazaki Y."/>
            <person name="Terasawa K."/>
            <person name="Tsugane M."/>
            <person name="Tsuji K."/>
            <person name="Ueda S."/>
            <person name="Waki K."/>
            <person name="Yamagata H."/>
            <person name="Yamamoto M."/>
            <person name="Yamamoto S."/>
            <person name="Yamane H."/>
            <person name="Yoshiki S."/>
            <person name="Yoshihara R."/>
            <person name="Yukawa K."/>
            <person name="Zhong H."/>
            <person name="Yano M."/>
            <person name="Yuan Q."/>
            <person name="Ouyang S."/>
            <person name="Liu J."/>
            <person name="Jones K.M."/>
            <person name="Gansberger K."/>
            <person name="Moffat K."/>
            <person name="Hill J."/>
            <person name="Bera J."/>
            <person name="Fadrosh D."/>
            <person name="Jin S."/>
            <person name="Johri S."/>
            <person name="Kim M."/>
            <person name="Overton L."/>
            <person name="Reardon M."/>
            <person name="Tsitrin T."/>
            <person name="Vuong H."/>
            <person name="Weaver B."/>
            <person name="Ciecko A."/>
            <person name="Tallon L."/>
            <person name="Jackson J."/>
            <person name="Pai G."/>
            <person name="Aken S.V."/>
            <person name="Utterback T."/>
            <person name="Reidmuller S."/>
            <person name="Feldblyum T."/>
            <person name="Hsiao J."/>
            <person name="Zismann V."/>
            <person name="Iobst S."/>
            <person name="de Vazeille A.R."/>
            <person name="Buell C.R."/>
            <person name="Ying K."/>
            <person name="Li Y."/>
            <person name="Lu T."/>
            <person name="Huang Y."/>
            <person name="Zhao Q."/>
            <person name="Feng Q."/>
            <person name="Zhang L."/>
            <person name="Zhu J."/>
            <person name="Weng Q."/>
            <person name="Mu J."/>
            <person name="Lu Y."/>
            <person name="Fan D."/>
            <person name="Liu Y."/>
            <person name="Guan J."/>
            <person name="Zhang Y."/>
            <person name="Yu S."/>
            <person name="Liu X."/>
            <person name="Zhang Y."/>
            <person name="Hong G."/>
            <person name="Han B."/>
            <person name="Choisne N."/>
            <person name="Demange N."/>
            <person name="Orjeda G."/>
            <person name="Samain S."/>
            <person name="Cattolico L."/>
            <person name="Pelletier E."/>
            <person name="Couloux A."/>
            <person name="Segurens B."/>
            <person name="Wincker P."/>
            <person name="D'Hont A."/>
            <person name="Scarpelli C."/>
            <person name="Weissenbach J."/>
            <person name="Salanoubat M."/>
            <person name="Quetier F."/>
            <person name="Yu Y."/>
            <person name="Kim H.R."/>
            <person name="Rambo T."/>
            <person name="Currie J."/>
            <person name="Collura K."/>
            <person name="Luo M."/>
            <person name="Yang T."/>
            <person name="Ammiraju J.S.S."/>
            <person name="Engler F."/>
            <person name="Soderlund C."/>
            <person name="Wing R.A."/>
            <person name="Palmer L.E."/>
            <person name="de la Bastide M."/>
            <person name="Spiegel L."/>
            <person name="Nascimento L."/>
            <person name="Zutavern T."/>
            <person name="O'Shaughnessy A."/>
            <person name="Dike S."/>
            <person name="Dedhia N."/>
            <person name="Preston R."/>
            <person name="Balija V."/>
            <person name="McCombie W.R."/>
            <person name="Chow T."/>
            <person name="Chen H."/>
            <person name="Chung M."/>
            <person name="Chen C."/>
            <person name="Shaw J."/>
            <person name="Wu H."/>
            <person name="Hsiao K."/>
            <person name="Chao Y."/>
            <person name="Chu M."/>
            <person name="Cheng C."/>
            <person name="Hour A."/>
            <person name="Lee P."/>
            <person name="Lin S."/>
            <person name="Lin Y."/>
            <person name="Liou J."/>
            <person name="Liu S."/>
            <person name="Hsing Y."/>
            <person name="Raghuvanshi S."/>
            <person name="Mohanty A."/>
            <person name="Bharti A.K."/>
            <person name="Gaur A."/>
            <person name="Gupta V."/>
            <person name="Kumar D."/>
            <person name="Ravi V."/>
            <person name="Vij S."/>
            <person name="Kapur A."/>
            <person name="Khurana P."/>
            <person name="Khurana P."/>
            <person name="Khurana J.P."/>
            <person name="Tyagi A.K."/>
            <person name="Gaikwad K."/>
            <person name="Singh A."/>
            <person name="Dalal V."/>
            <person name="Srivastava S."/>
            <person name="Dixit A."/>
            <person name="Pal A.K."/>
            <person name="Ghazi I.A."/>
            <person name="Yadav M."/>
            <person name="Pandit A."/>
            <person name="Bhargava A."/>
            <person name="Sureshbabu K."/>
            <person name="Batra K."/>
            <person name="Sharma T.R."/>
            <person name="Mohapatra T."/>
            <person name="Singh N.K."/>
            <person name="Messing J."/>
            <person name="Nelson A.B."/>
            <person name="Fuks G."/>
            <person name="Kavchok S."/>
            <person name="Keizer G."/>
            <person name="Linton E."/>
            <person name="Llaca V."/>
            <person name="Song R."/>
            <person name="Tanyolac B."/>
            <person name="Young S."/>
            <person name="Ho-Il K."/>
            <person name="Hahn J.H."/>
            <person name="Sangsakoo G."/>
            <person name="Vanavichit A."/>
            <person name="de Mattos Luiz.A.T."/>
            <person name="Zimmer P.D."/>
            <person name="Malone G."/>
            <person name="Dellagostin O."/>
            <person name="de Oliveira A.C."/>
            <person name="Bevan M."/>
            <person name="Bancroft I."/>
            <person name="Minx P."/>
            <person name="Cordum H."/>
            <person name="Wilson R."/>
            <person name="Cheng Z."/>
            <person name="Jin W."/>
            <person name="Jiang J."/>
            <person name="Leong S.A."/>
            <person name="Iwama H."/>
            <person name="Gojobori T."/>
            <person name="Itoh T."/>
            <person name="Niimura Y."/>
            <person name="Fujii Y."/>
            <person name="Habara T."/>
            <person name="Sakai H."/>
            <person name="Sato Y."/>
            <person name="Wilson G."/>
            <person name="Kumar K."/>
            <person name="McCouch S."/>
            <person name="Juretic N."/>
            <person name="Hoen D."/>
            <person name="Wright S."/>
            <person name="Bruskiewich R."/>
            <person name="Bureau T."/>
            <person name="Miyao A."/>
            <person name="Hirochika H."/>
            <person name="Nishikawa T."/>
            <person name="Kadowaki K."/>
            <person name="Sugiura M."/>
            <person name="Burr B."/>
            <person name="Sasaki T."/>
        </authorList>
    </citation>
    <scope>NUCLEOTIDE SEQUENCE [LARGE SCALE GENOMIC DNA]</scope>
    <source>
        <strain evidence="3">cv. Nipponbare</strain>
    </source>
</reference>
<feature type="compositionally biased region" description="Gly residues" evidence="1">
    <location>
        <begin position="163"/>
        <end position="173"/>
    </location>
</feature>
<dbReference type="InParanoid" id="A0A0P0VS74"/>
<gene>
    <name evidence="2" type="ordered locus">Os03g0114950</name>
    <name evidence="2" type="ORF">OSNPB_030114950</name>
</gene>
<reference evidence="2 3" key="3">
    <citation type="journal article" date="2013" name="Rice">
        <title>Improvement of the Oryza sativa Nipponbare reference genome using next generation sequence and optical map data.</title>
        <authorList>
            <person name="Kawahara Y."/>
            <person name="de la Bastide M."/>
            <person name="Hamilton J.P."/>
            <person name="Kanamori H."/>
            <person name="McCombie W.R."/>
            <person name="Ouyang S."/>
            <person name="Schwartz D.C."/>
            <person name="Tanaka T."/>
            <person name="Wu J."/>
            <person name="Zhou S."/>
            <person name="Childs K.L."/>
            <person name="Davidson R.M."/>
            <person name="Lin H."/>
            <person name="Quesada-Ocampo L."/>
            <person name="Vaillancourt B."/>
            <person name="Sakai H."/>
            <person name="Lee S.S."/>
            <person name="Kim J."/>
            <person name="Numa H."/>
            <person name="Itoh T."/>
            <person name="Buell C.R."/>
            <person name="Matsumoto T."/>
        </authorList>
    </citation>
    <scope>NUCLEOTIDE SEQUENCE [LARGE SCALE GENOMIC DNA]</scope>
    <source>
        <strain evidence="3">cv. Nipponbare</strain>
    </source>
</reference>
<evidence type="ECO:0000313" key="3">
    <source>
        <dbReference type="Proteomes" id="UP000059680"/>
    </source>
</evidence>
<proteinExistence type="predicted"/>
<dbReference type="Proteomes" id="UP000059680">
    <property type="component" value="Chromosome 3"/>
</dbReference>
<dbReference type="EMBL" id="AP014959">
    <property type="protein sequence ID" value="BAS81962.1"/>
    <property type="molecule type" value="Genomic_DNA"/>
</dbReference>
<protein>
    <submittedName>
        <fullName evidence="2">Os03g0114950 protein</fullName>
    </submittedName>
</protein>
<accession>A0A0P0VS74</accession>
<feature type="region of interest" description="Disordered" evidence="1">
    <location>
        <begin position="148"/>
        <end position="173"/>
    </location>
</feature>
<evidence type="ECO:0000313" key="2">
    <source>
        <dbReference type="EMBL" id="BAS81962.1"/>
    </source>
</evidence>
<evidence type="ECO:0000256" key="1">
    <source>
        <dbReference type="SAM" id="MobiDB-lite"/>
    </source>
</evidence>
<feature type="region of interest" description="Disordered" evidence="1">
    <location>
        <begin position="16"/>
        <end position="45"/>
    </location>
</feature>
<dbReference type="PaxDb" id="39947-A0A0P0VS74"/>
<sequence length="173" mass="17121">ESEGRHISLRRLLACHGGAGEDPTDGARDHAALDPGVEQADDPERVPHAAAVAAARVEDAVRPDLGGVPGLGVARGVAEADGGAGDGAREVAYAGVVGEVLAPGAALGERLLLEEELRGGGEVVELLVGDIQVLVGVVQPPAGGVRPVVAGAGSRREQPRISHGGGGGGRRGA</sequence>
<dbReference type="FunCoup" id="A0A0P0VS74">
    <property type="interactions" value="1"/>
</dbReference>
<feature type="non-terminal residue" evidence="2">
    <location>
        <position position="1"/>
    </location>
</feature>
<organism evidence="2 3">
    <name type="scientific">Oryza sativa subsp. japonica</name>
    <name type="common">Rice</name>
    <dbReference type="NCBI Taxonomy" id="39947"/>
    <lineage>
        <taxon>Eukaryota</taxon>
        <taxon>Viridiplantae</taxon>
        <taxon>Streptophyta</taxon>
        <taxon>Embryophyta</taxon>
        <taxon>Tracheophyta</taxon>
        <taxon>Spermatophyta</taxon>
        <taxon>Magnoliopsida</taxon>
        <taxon>Liliopsida</taxon>
        <taxon>Poales</taxon>
        <taxon>Poaceae</taxon>
        <taxon>BOP clade</taxon>
        <taxon>Oryzoideae</taxon>
        <taxon>Oryzeae</taxon>
        <taxon>Oryzinae</taxon>
        <taxon>Oryza</taxon>
        <taxon>Oryza sativa</taxon>
    </lineage>
</organism>
<reference evidence="2 3" key="2">
    <citation type="journal article" date="2013" name="Plant Cell Physiol.">
        <title>Rice Annotation Project Database (RAP-DB): an integrative and interactive database for rice genomics.</title>
        <authorList>
            <person name="Sakai H."/>
            <person name="Lee S.S."/>
            <person name="Tanaka T."/>
            <person name="Numa H."/>
            <person name="Kim J."/>
            <person name="Kawahara Y."/>
            <person name="Wakimoto H."/>
            <person name="Yang C.C."/>
            <person name="Iwamoto M."/>
            <person name="Abe T."/>
            <person name="Yamada Y."/>
            <person name="Muto A."/>
            <person name="Inokuchi H."/>
            <person name="Ikemura T."/>
            <person name="Matsumoto T."/>
            <person name="Sasaki T."/>
            <person name="Itoh T."/>
        </authorList>
    </citation>
    <scope>NUCLEOTIDE SEQUENCE [LARGE SCALE GENOMIC DNA]</scope>
    <source>
        <strain evidence="3">cv. Nipponbare</strain>
    </source>
</reference>
<keyword evidence="3" id="KW-1185">Reference proteome</keyword>